<dbReference type="eggNOG" id="COG2334">
    <property type="taxonomic scope" value="Bacteria"/>
</dbReference>
<organism evidence="1 2">
    <name type="scientific">Pseudobacteroides cellulosolvens ATCC 35603 = DSM 2933</name>
    <dbReference type="NCBI Taxonomy" id="398512"/>
    <lineage>
        <taxon>Bacteria</taxon>
        <taxon>Bacillati</taxon>
        <taxon>Bacillota</taxon>
        <taxon>Clostridia</taxon>
        <taxon>Eubacteriales</taxon>
        <taxon>Oscillospiraceae</taxon>
        <taxon>Pseudobacteroides</taxon>
    </lineage>
</organism>
<dbReference type="GO" id="GO:0042601">
    <property type="term" value="C:endospore-forming forespore"/>
    <property type="evidence" value="ECO:0007669"/>
    <property type="project" value="TreeGrafter"/>
</dbReference>
<proteinExistence type="predicted"/>
<evidence type="ECO:0000313" key="2">
    <source>
        <dbReference type="Proteomes" id="UP000036923"/>
    </source>
</evidence>
<dbReference type="AlphaFoldDB" id="A0A0L6JV68"/>
<evidence type="ECO:0000313" key="1">
    <source>
        <dbReference type="EMBL" id="KNY29708.1"/>
    </source>
</evidence>
<keyword evidence="1" id="KW-0167">Capsid protein</keyword>
<dbReference type="OrthoDB" id="9771902at2"/>
<dbReference type="InterPro" id="IPR011009">
    <property type="entry name" value="Kinase-like_dom_sf"/>
</dbReference>
<keyword evidence="2" id="KW-1185">Reference proteome</keyword>
<reference evidence="2" key="1">
    <citation type="submission" date="2015-07" db="EMBL/GenBank/DDBJ databases">
        <title>Near-Complete Genome Sequence of the Cellulolytic Bacterium Bacteroides (Pseudobacteroides) cellulosolvens ATCC 35603.</title>
        <authorList>
            <person name="Dassa B."/>
            <person name="Utturkar S.M."/>
            <person name="Klingeman D.M."/>
            <person name="Hurt R.A."/>
            <person name="Keller M."/>
            <person name="Xu J."/>
            <person name="Reddy Y.H.K."/>
            <person name="Borovok I."/>
            <person name="Grinberg I.R."/>
            <person name="Lamed R."/>
            <person name="Zhivin O."/>
            <person name="Bayer E.A."/>
            <person name="Brown S.D."/>
        </authorList>
    </citation>
    <scope>NUCLEOTIDE SEQUENCE [LARGE SCALE GENOMIC DNA]</scope>
    <source>
        <strain evidence="2">DSM 2933</strain>
    </source>
</reference>
<gene>
    <name evidence="1" type="ORF">Bccel_4982</name>
</gene>
<dbReference type="NCBIfam" id="TIGR02906">
    <property type="entry name" value="spore_CotS"/>
    <property type="match status" value="1"/>
</dbReference>
<accession>A0A0L6JV68</accession>
<dbReference type="InterPro" id="IPR014255">
    <property type="entry name" value="Spore_coat_CotS"/>
</dbReference>
<protein>
    <submittedName>
        <fullName evidence="1">Spore coat protein, CotS family</fullName>
    </submittedName>
</protein>
<dbReference type="Gene3D" id="3.90.1200.10">
    <property type="match status" value="1"/>
</dbReference>
<dbReference type="InterPro" id="IPR047175">
    <property type="entry name" value="CotS-like"/>
</dbReference>
<dbReference type="Proteomes" id="UP000036923">
    <property type="component" value="Unassembled WGS sequence"/>
</dbReference>
<comment type="caution">
    <text evidence="1">The sequence shown here is derived from an EMBL/GenBank/DDBJ whole genome shotgun (WGS) entry which is preliminary data.</text>
</comment>
<dbReference type="RefSeq" id="WP_036935037.1">
    <property type="nucleotide sequence ID" value="NZ_JQKC01000001.1"/>
</dbReference>
<keyword evidence="1" id="KW-0946">Virion</keyword>
<dbReference type="SUPFAM" id="SSF56112">
    <property type="entry name" value="Protein kinase-like (PK-like)"/>
    <property type="match status" value="1"/>
</dbReference>
<sequence length="330" mass="39352">MLDTEIEKEIASKYNLTVKNIAPLRDAHILNTSKGKKIIRKTKLPPERIIFIHAAKEYLYRNNFTNLDRYICTNDNLPYFIFDNNIYTITDLFDGRECNFDDSRDVVNASLLLASMHKTSKGFVKPSDCTPRDELGKLPVYFTKRLEDIKRLRNIAKKEGSKFDYLYLKHFDFFYNLGQSGLAQIQSSKYNELVDKARKEGSLCHHDFTYHNIICSESKTYAINFDYCCFELCIYDLANFLRRKMRKCKWNHNEARIILDKYCSVNDLDKSEFEVLKIILQFPQKFWRVANKYYNSKRSWSEKSYLSKLQEVIDEMEYHKKFIDKFDTFY</sequence>
<dbReference type="PANTHER" id="PTHR39179:SF1">
    <property type="entry name" value="SPORE COAT PROTEIN I"/>
    <property type="match status" value="1"/>
</dbReference>
<dbReference type="EMBL" id="LGTC01000001">
    <property type="protein sequence ID" value="KNY29708.1"/>
    <property type="molecule type" value="Genomic_DNA"/>
</dbReference>
<dbReference type="PATRIC" id="fig|398512.5.peg.5223"/>
<dbReference type="Gene3D" id="3.30.200.20">
    <property type="entry name" value="Phosphorylase Kinase, domain 1"/>
    <property type="match status" value="1"/>
</dbReference>
<dbReference type="PANTHER" id="PTHR39179">
    <property type="entry name" value="SPORE COAT PROTEIN I"/>
    <property type="match status" value="1"/>
</dbReference>
<name>A0A0L6JV68_9FIRM</name>
<dbReference type="STRING" id="398512.Bccel_4982"/>